<feature type="non-terminal residue" evidence="1">
    <location>
        <position position="1"/>
    </location>
</feature>
<name>X1TV38_9ZZZZ</name>
<protein>
    <submittedName>
        <fullName evidence="1">Uncharacterized protein</fullName>
    </submittedName>
</protein>
<proteinExistence type="predicted"/>
<sequence>ADTWTHTVADGGAYTIANEGTATLTINEAVVFGAAVTLPSNQLLRAVVDITENQIDDFEGSPVEILPSPAGTDLCYEFVSAVIALDYGGTAWTEDSAPDDLVFRYTDGNGAMVSTLIDATGLATAVADTVVFVSPISDIPGGTTAAVPVTEAGSTDQSIVLDNTGTDWTGNGVGVMRVVIYYRLHSTAELGL</sequence>
<gene>
    <name evidence="1" type="ORF">S12H4_30634</name>
</gene>
<reference evidence="1" key="1">
    <citation type="journal article" date="2014" name="Front. Microbiol.">
        <title>High frequency of phylogenetically diverse reductive dehalogenase-homologous genes in deep subseafloor sedimentary metagenomes.</title>
        <authorList>
            <person name="Kawai M."/>
            <person name="Futagami T."/>
            <person name="Toyoda A."/>
            <person name="Takaki Y."/>
            <person name="Nishi S."/>
            <person name="Hori S."/>
            <person name="Arai W."/>
            <person name="Tsubouchi T."/>
            <person name="Morono Y."/>
            <person name="Uchiyama I."/>
            <person name="Ito T."/>
            <person name="Fujiyama A."/>
            <person name="Inagaki F."/>
            <person name="Takami H."/>
        </authorList>
    </citation>
    <scope>NUCLEOTIDE SEQUENCE</scope>
    <source>
        <strain evidence="1">Expedition CK06-06</strain>
    </source>
</reference>
<evidence type="ECO:0000313" key="1">
    <source>
        <dbReference type="EMBL" id="GAI91415.1"/>
    </source>
</evidence>
<dbReference type="EMBL" id="BARW01017789">
    <property type="protein sequence ID" value="GAI91415.1"/>
    <property type="molecule type" value="Genomic_DNA"/>
</dbReference>
<comment type="caution">
    <text evidence="1">The sequence shown here is derived from an EMBL/GenBank/DDBJ whole genome shotgun (WGS) entry which is preliminary data.</text>
</comment>
<organism evidence="1">
    <name type="scientific">marine sediment metagenome</name>
    <dbReference type="NCBI Taxonomy" id="412755"/>
    <lineage>
        <taxon>unclassified sequences</taxon>
        <taxon>metagenomes</taxon>
        <taxon>ecological metagenomes</taxon>
    </lineage>
</organism>
<accession>X1TV38</accession>
<dbReference type="AlphaFoldDB" id="X1TV38"/>